<reference evidence="1" key="1">
    <citation type="submission" date="2020-05" db="EMBL/GenBank/DDBJ databases">
        <title>Large-scale comparative analyses of tick genomes elucidate their genetic diversity and vector capacities.</title>
        <authorList>
            <person name="Jia N."/>
            <person name="Wang J."/>
            <person name="Shi W."/>
            <person name="Du L."/>
            <person name="Sun Y."/>
            <person name="Zhan W."/>
            <person name="Jiang J."/>
            <person name="Wang Q."/>
            <person name="Zhang B."/>
            <person name="Ji P."/>
            <person name="Sakyi L.B."/>
            <person name="Cui X."/>
            <person name="Yuan T."/>
            <person name="Jiang B."/>
            <person name="Yang W."/>
            <person name="Lam T.T.-Y."/>
            <person name="Chang Q."/>
            <person name="Ding S."/>
            <person name="Wang X."/>
            <person name="Zhu J."/>
            <person name="Ruan X."/>
            <person name="Zhao L."/>
            <person name="Wei J."/>
            <person name="Que T."/>
            <person name="Du C."/>
            <person name="Cheng J."/>
            <person name="Dai P."/>
            <person name="Han X."/>
            <person name="Huang E."/>
            <person name="Gao Y."/>
            <person name="Liu J."/>
            <person name="Shao H."/>
            <person name="Ye R."/>
            <person name="Li L."/>
            <person name="Wei W."/>
            <person name="Wang X."/>
            <person name="Wang C."/>
            <person name="Yang T."/>
            <person name="Huo Q."/>
            <person name="Li W."/>
            <person name="Guo W."/>
            <person name="Chen H."/>
            <person name="Zhou L."/>
            <person name="Ni X."/>
            <person name="Tian J."/>
            <person name="Zhou Y."/>
            <person name="Sheng Y."/>
            <person name="Liu T."/>
            <person name="Pan Y."/>
            <person name="Xia L."/>
            <person name="Li J."/>
            <person name="Zhao F."/>
            <person name="Cao W."/>
        </authorList>
    </citation>
    <scope>NUCLEOTIDE SEQUENCE</scope>
    <source>
        <strain evidence="1">Dsil-2018</strain>
    </source>
</reference>
<comment type="caution">
    <text evidence="1">The sequence shown here is derived from an EMBL/GenBank/DDBJ whole genome shotgun (WGS) entry which is preliminary data.</text>
</comment>
<organism evidence="1 2">
    <name type="scientific">Dermacentor silvarum</name>
    <name type="common">Tick</name>
    <dbReference type="NCBI Taxonomy" id="543639"/>
    <lineage>
        <taxon>Eukaryota</taxon>
        <taxon>Metazoa</taxon>
        <taxon>Ecdysozoa</taxon>
        <taxon>Arthropoda</taxon>
        <taxon>Chelicerata</taxon>
        <taxon>Arachnida</taxon>
        <taxon>Acari</taxon>
        <taxon>Parasitiformes</taxon>
        <taxon>Ixodida</taxon>
        <taxon>Ixodoidea</taxon>
        <taxon>Ixodidae</taxon>
        <taxon>Rhipicephalinae</taxon>
        <taxon>Dermacentor</taxon>
    </lineage>
</organism>
<gene>
    <name evidence="1" type="ORF">HPB49_022506</name>
</gene>
<evidence type="ECO:0000313" key="2">
    <source>
        <dbReference type="Proteomes" id="UP000821865"/>
    </source>
</evidence>
<proteinExistence type="predicted"/>
<keyword evidence="2" id="KW-1185">Reference proteome</keyword>
<accession>A0ACB8D0T8</accession>
<sequence>MGFEPAQGVLERAPPEQSNPRVAHLEQENAQLRAALQQLRAEFEYFESRAPMKLPAGTQEPARSAKTRALADPVEGEGDLEEFKSEIRNSMEEVRESVHSLQDSVMNLVEAVATLTSRVDTLKTRVALGESTPGGPGTRVRLEVVYPQKRRALDAVPPMKGQAKAPNMAGALWSPRGHPPPEGTSGAVHPSQPAVIVRDLWKIVNAPALTFANAALCLSAPTREWREWLERRQRQVGRTALGCHGAMTNEATQGDVG</sequence>
<evidence type="ECO:0000313" key="1">
    <source>
        <dbReference type="EMBL" id="KAH7954877.1"/>
    </source>
</evidence>
<dbReference type="Proteomes" id="UP000821865">
    <property type="component" value="Chromosome 4"/>
</dbReference>
<protein>
    <submittedName>
        <fullName evidence="1">Uncharacterized protein</fullName>
    </submittedName>
</protein>
<name>A0ACB8D0T8_DERSI</name>
<dbReference type="EMBL" id="CM023473">
    <property type="protein sequence ID" value="KAH7954877.1"/>
    <property type="molecule type" value="Genomic_DNA"/>
</dbReference>